<proteinExistence type="predicted"/>
<dbReference type="RefSeq" id="WP_282211909.1">
    <property type="nucleotide sequence ID" value="NZ_CP118247.1"/>
</dbReference>
<dbReference type="NCBIfam" id="TIGR02217">
    <property type="entry name" value="chp_TIGR02217"/>
    <property type="match status" value="1"/>
</dbReference>
<evidence type="ECO:0000313" key="3">
    <source>
        <dbReference type="Proteomes" id="UP001222118"/>
    </source>
</evidence>
<feature type="domain" description="DUF2460" evidence="1">
    <location>
        <begin position="4"/>
        <end position="204"/>
    </location>
</feature>
<reference evidence="2 3" key="1">
    <citation type="submission" date="2023-02" db="EMBL/GenBank/DDBJ databases">
        <title>Devosia chondri sp. nov., isolated from the phycosphere of marine algae.</title>
        <authorList>
            <person name="Kim J.M."/>
            <person name="Lee J.K."/>
            <person name="Choi B.J."/>
            <person name="Bayburt H."/>
            <person name="Jeon C.O."/>
        </authorList>
    </citation>
    <scope>NUCLEOTIDE SEQUENCE [LARGE SCALE GENOMIC DNA]</scope>
    <source>
        <strain evidence="2 3">G2-5</strain>
    </source>
</reference>
<keyword evidence="3" id="KW-1185">Reference proteome</keyword>
<dbReference type="InterPro" id="IPR011740">
    <property type="entry name" value="DUF2460"/>
</dbReference>
<accession>A0ABY7YYC7</accession>
<protein>
    <submittedName>
        <fullName evidence="2">DUF2460 domain-containing protein</fullName>
    </submittedName>
</protein>
<dbReference type="Pfam" id="PF09343">
    <property type="entry name" value="DUF2460"/>
    <property type="match status" value="1"/>
</dbReference>
<sequence>MAFHAVRFPLDIALGARGGPERRTDIVTLASGAEERNSRWALSRRRYNAGYGVKSRADMQAVLAFFEERRGRFHGFLWRDGLDFSSGATVPMPTDQAIGTGDGSTTHFQLTKQYGASFDPFLRPITKPVVGSVRVAADGVEATGGWTVNADTGVVEFATAPSAGAVITAGFLFDVPVRFDTDRLDIELTSFDGAEVPSIPLVEILS</sequence>
<gene>
    <name evidence="2" type="ORF">PSQ90_02695</name>
</gene>
<name>A0ABY7YYC7_9HYPH</name>
<organism evidence="2 3">
    <name type="scientific">Devosia rhodophyticola</name>
    <dbReference type="NCBI Taxonomy" id="3026423"/>
    <lineage>
        <taxon>Bacteria</taxon>
        <taxon>Pseudomonadati</taxon>
        <taxon>Pseudomonadota</taxon>
        <taxon>Alphaproteobacteria</taxon>
        <taxon>Hyphomicrobiales</taxon>
        <taxon>Devosiaceae</taxon>
        <taxon>Devosia</taxon>
    </lineage>
</organism>
<dbReference type="Proteomes" id="UP001222118">
    <property type="component" value="Chromosome"/>
</dbReference>
<evidence type="ECO:0000259" key="1">
    <source>
        <dbReference type="Pfam" id="PF09343"/>
    </source>
</evidence>
<evidence type="ECO:0000313" key="2">
    <source>
        <dbReference type="EMBL" id="WDR06395.1"/>
    </source>
</evidence>
<dbReference type="EMBL" id="CP118247">
    <property type="protein sequence ID" value="WDR06395.1"/>
    <property type="molecule type" value="Genomic_DNA"/>
</dbReference>